<dbReference type="EMBL" id="JAUKUA010000007">
    <property type="protein sequence ID" value="KAK0705125.1"/>
    <property type="molecule type" value="Genomic_DNA"/>
</dbReference>
<proteinExistence type="predicted"/>
<feature type="compositionally biased region" description="Polar residues" evidence="1">
    <location>
        <begin position="121"/>
        <end position="132"/>
    </location>
</feature>
<sequence>MRYSRFKAAMLGLEPQRRNRTNPNRSRVSKKKKDDGKSASSGSGTKPKDRAGDDGSDFKPEGGVKPEPRDTEPASSPQSRDIGFHDMVMTPKIKEERLFMPSASPSEHSYTQQLHLGGSPAPNSLSNLQHHIQQQQQQQQQSRLHMRLLTPCSDSDVLAGFGGGAAASPSTSDMLQHDAASFDFSPVPRLSPGPVVGADHDGAGHLSSWHHHHHAAAHPQNGYSAGFGMGMHGGYGAGLDGACYGAFCDHGDDHHQHQHQQALEDELGVHVALLEEGSQVMVKHEDWDTQSYH</sequence>
<feature type="compositionally biased region" description="Basic and acidic residues" evidence="1">
    <location>
        <begin position="46"/>
        <end position="72"/>
    </location>
</feature>
<protein>
    <submittedName>
        <fullName evidence="2">Uncharacterized protein</fullName>
    </submittedName>
</protein>
<feature type="region of interest" description="Disordered" evidence="1">
    <location>
        <begin position="1"/>
        <end position="85"/>
    </location>
</feature>
<gene>
    <name evidence="2" type="ORF">B0H67DRAFT_372182</name>
</gene>
<organism evidence="2 3">
    <name type="scientific">Lasiosphaeris hirsuta</name>
    <dbReference type="NCBI Taxonomy" id="260670"/>
    <lineage>
        <taxon>Eukaryota</taxon>
        <taxon>Fungi</taxon>
        <taxon>Dikarya</taxon>
        <taxon>Ascomycota</taxon>
        <taxon>Pezizomycotina</taxon>
        <taxon>Sordariomycetes</taxon>
        <taxon>Sordariomycetidae</taxon>
        <taxon>Sordariales</taxon>
        <taxon>Lasiosphaeriaceae</taxon>
        <taxon>Lasiosphaeris</taxon>
    </lineage>
</organism>
<comment type="caution">
    <text evidence="2">The sequence shown here is derived from an EMBL/GenBank/DDBJ whole genome shotgun (WGS) entry which is preliminary data.</text>
</comment>
<feature type="compositionally biased region" description="Polar residues" evidence="1">
    <location>
        <begin position="103"/>
        <end position="114"/>
    </location>
</feature>
<evidence type="ECO:0000313" key="3">
    <source>
        <dbReference type="Proteomes" id="UP001172102"/>
    </source>
</evidence>
<accession>A0AA40DJ60</accession>
<evidence type="ECO:0000256" key="1">
    <source>
        <dbReference type="SAM" id="MobiDB-lite"/>
    </source>
</evidence>
<evidence type="ECO:0000313" key="2">
    <source>
        <dbReference type="EMBL" id="KAK0705125.1"/>
    </source>
</evidence>
<dbReference type="AlphaFoldDB" id="A0AA40DJ60"/>
<keyword evidence="3" id="KW-1185">Reference proteome</keyword>
<dbReference type="Proteomes" id="UP001172102">
    <property type="component" value="Unassembled WGS sequence"/>
</dbReference>
<reference evidence="2" key="1">
    <citation type="submission" date="2023-06" db="EMBL/GenBank/DDBJ databases">
        <title>Genome-scale phylogeny and comparative genomics of the fungal order Sordariales.</title>
        <authorList>
            <consortium name="Lawrence Berkeley National Laboratory"/>
            <person name="Hensen N."/>
            <person name="Bonometti L."/>
            <person name="Westerberg I."/>
            <person name="Brannstrom I.O."/>
            <person name="Guillou S."/>
            <person name="Cros-Aarteil S."/>
            <person name="Calhoun S."/>
            <person name="Haridas S."/>
            <person name="Kuo A."/>
            <person name="Mondo S."/>
            <person name="Pangilinan J."/>
            <person name="Riley R."/>
            <person name="Labutti K."/>
            <person name="Andreopoulos B."/>
            <person name="Lipzen A."/>
            <person name="Chen C."/>
            <person name="Yanf M."/>
            <person name="Daum C."/>
            <person name="Ng V."/>
            <person name="Clum A."/>
            <person name="Steindorff A."/>
            <person name="Ohm R."/>
            <person name="Martin F."/>
            <person name="Silar P."/>
            <person name="Natvig D."/>
            <person name="Lalanne C."/>
            <person name="Gautier V."/>
            <person name="Ament-Velasquez S.L."/>
            <person name="Kruys A."/>
            <person name="Hutchinson M.I."/>
            <person name="Powell A.J."/>
            <person name="Barry K."/>
            <person name="Miller A.N."/>
            <person name="Grigoriev I.V."/>
            <person name="Debuchy R."/>
            <person name="Gladieux P."/>
            <person name="Thoren M.H."/>
            <person name="Johannesson H."/>
        </authorList>
    </citation>
    <scope>NUCLEOTIDE SEQUENCE</scope>
    <source>
        <strain evidence="2">SMH4607-1</strain>
    </source>
</reference>
<name>A0AA40DJ60_9PEZI</name>
<feature type="region of interest" description="Disordered" evidence="1">
    <location>
        <begin position="102"/>
        <end position="142"/>
    </location>
</feature>